<name>A0AA91J0B3_RHILI</name>
<accession>A0AA91J0B3</accession>
<organism evidence="1 2">
    <name type="scientific">Rhizobium loti</name>
    <name type="common">Mesorhizobium loti</name>
    <dbReference type="NCBI Taxonomy" id="381"/>
    <lineage>
        <taxon>Bacteria</taxon>
        <taxon>Pseudomonadati</taxon>
        <taxon>Pseudomonadota</taxon>
        <taxon>Alphaproteobacteria</taxon>
        <taxon>Hyphomicrobiales</taxon>
        <taxon>Phyllobacteriaceae</taxon>
        <taxon>Mesorhizobium</taxon>
    </lineage>
</organism>
<proteinExistence type="predicted"/>
<dbReference type="EMBL" id="LYTK01000023">
    <property type="protein sequence ID" value="OBQ59132.1"/>
    <property type="molecule type" value="Genomic_DNA"/>
</dbReference>
<reference evidence="1 2" key="1">
    <citation type="submission" date="2016-05" db="EMBL/GenBank/DDBJ databases">
        <authorList>
            <person name="Ramsay J.P."/>
        </authorList>
    </citation>
    <scope>NUCLEOTIDE SEQUENCE [LARGE SCALE GENOMIC DNA]</scope>
    <source>
        <strain evidence="1 2">NZP2042</strain>
    </source>
</reference>
<protein>
    <submittedName>
        <fullName evidence="1">Uncharacterized protein</fullName>
    </submittedName>
</protein>
<gene>
    <name evidence="1" type="ORF">A8145_26195</name>
</gene>
<dbReference type="Proteomes" id="UP000093737">
    <property type="component" value="Unassembled WGS sequence"/>
</dbReference>
<sequence>MLSARWTSPPEGNASAERAVSVKIAEGTTVSSTLAIGMSKPSLSRIPTARCHVAGDASPSPMQAQFTAALGVSGDVLADDDPLEHAWSQLPNLLK</sequence>
<dbReference type="AlphaFoldDB" id="A0AA91J0B3"/>
<evidence type="ECO:0000313" key="1">
    <source>
        <dbReference type="EMBL" id="OBQ59132.1"/>
    </source>
</evidence>
<comment type="caution">
    <text evidence="1">The sequence shown here is derived from an EMBL/GenBank/DDBJ whole genome shotgun (WGS) entry which is preliminary data.</text>
</comment>
<evidence type="ECO:0000313" key="2">
    <source>
        <dbReference type="Proteomes" id="UP000093737"/>
    </source>
</evidence>